<dbReference type="Proteomes" id="UP000190834">
    <property type="component" value="Unassembled WGS sequence"/>
</dbReference>
<keyword evidence="2" id="KW-1185">Reference proteome</keyword>
<organism evidence="1 2">
    <name type="scientific">Vibrio cincinnatiensis DSM 19608</name>
    <dbReference type="NCBI Taxonomy" id="1123491"/>
    <lineage>
        <taxon>Bacteria</taxon>
        <taxon>Pseudomonadati</taxon>
        <taxon>Pseudomonadota</taxon>
        <taxon>Gammaproteobacteria</taxon>
        <taxon>Vibrionales</taxon>
        <taxon>Vibrionaceae</taxon>
        <taxon>Vibrio</taxon>
    </lineage>
</organism>
<evidence type="ECO:0000313" key="2">
    <source>
        <dbReference type="Proteomes" id="UP000190834"/>
    </source>
</evidence>
<reference evidence="2" key="1">
    <citation type="submission" date="2017-02" db="EMBL/GenBank/DDBJ databases">
        <authorList>
            <person name="Varghese N."/>
            <person name="Submissions S."/>
        </authorList>
    </citation>
    <scope>NUCLEOTIDE SEQUENCE [LARGE SCALE GENOMIC DNA]</scope>
    <source>
        <strain evidence="2">DSM 19608</strain>
    </source>
</reference>
<proteinExistence type="predicted"/>
<sequence length="328" mass="39442">MNEENNNKIVKEIKININKRPKSDIDFLRFICNETNYFPQGDYDNFESKLCFGLMNRHELNKEIIIGRLNKLLSNCINEKKFEFINNDKIATLFCYIHLMNNNVFSQSGDLIYFNNRKTAKPAPFHFSSISKLKLVNSIKTMRLDFINFINYMDCHFNYKHKYLDYLNESYAYQRRHFPFHWIDARDKEQLTWAKSYLYKSDLVNRNFKKIPELFHDERYIHIFIPSLFYAIPLSYSDKALFLINMKKAWGQVKYRNKIKRDKKTTLNLVVDELIAEKLKYLSAEFDQPVNQVVSMMTLQWANKAQEIKQQLEEKSRKDKARFNALFE</sequence>
<name>A0A1T4LLF3_VIBCI</name>
<dbReference type="EMBL" id="FUXB01000003">
    <property type="protein sequence ID" value="SJZ55559.1"/>
    <property type="molecule type" value="Genomic_DNA"/>
</dbReference>
<dbReference type="GeneID" id="71768815"/>
<accession>A0A1T4LLF3</accession>
<protein>
    <submittedName>
        <fullName evidence="1">Uncharacterized protein</fullName>
    </submittedName>
</protein>
<evidence type="ECO:0000313" key="1">
    <source>
        <dbReference type="EMBL" id="SJZ55559.1"/>
    </source>
</evidence>
<dbReference type="RefSeq" id="WP_242004543.1">
    <property type="nucleotide sequence ID" value="NZ_FUXB01000003.1"/>
</dbReference>
<dbReference type="AlphaFoldDB" id="A0A1T4LLF3"/>
<gene>
    <name evidence="1" type="ORF">SAMN02745782_00636</name>
</gene>